<proteinExistence type="predicted"/>
<dbReference type="AlphaFoldDB" id="A0A288Q9Q7"/>
<gene>
    <name evidence="1" type="ORF">DFP99_1164</name>
</gene>
<keyword evidence="2" id="KW-1185">Reference proteome</keyword>
<sequence>MVRQGQYAKTSQLKRVRQFRQNKPVTADQQIDPTKLEEFLIVRYHLTQNERLTPLVKETMQRFLMVWLDQAPDTGQWDLPSMTAQALAKTAAQVPWQFYALLLGEWEHFQKFLQREIPAVQLAERKVLVGTLSRQEFAELVANQMALNWFLQTFKDNHQMLERIAETQVSEMQKSFLGSDGYGNWANVGSVYATTILSLDHDVDAATRDWLRELASLQANQLQ</sequence>
<accession>A0A288Q9Q7</accession>
<name>A0A288Q9Q7_9LACO</name>
<organism evidence="1 2">
    <name type="scientific">Weissella soli</name>
    <dbReference type="NCBI Taxonomy" id="155866"/>
    <lineage>
        <taxon>Bacteria</taxon>
        <taxon>Bacillati</taxon>
        <taxon>Bacillota</taxon>
        <taxon>Bacilli</taxon>
        <taxon>Lactobacillales</taxon>
        <taxon>Lactobacillaceae</taxon>
        <taxon>Weissella</taxon>
    </lineage>
</organism>
<evidence type="ECO:0000313" key="2">
    <source>
        <dbReference type="Proteomes" id="UP000254912"/>
    </source>
</evidence>
<dbReference type="GeneID" id="94546629"/>
<protein>
    <submittedName>
        <fullName evidence="1">Uncharacterized protein</fullName>
    </submittedName>
</protein>
<dbReference type="Proteomes" id="UP000254912">
    <property type="component" value="Unassembled WGS sequence"/>
</dbReference>
<dbReference type="EMBL" id="QRAS01000003">
    <property type="protein sequence ID" value="RDL05224.1"/>
    <property type="molecule type" value="Genomic_DNA"/>
</dbReference>
<evidence type="ECO:0000313" key="1">
    <source>
        <dbReference type="EMBL" id="RDL05224.1"/>
    </source>
</evidence>
<dbReference type="RefSeq" id="WP_070230616.1">
    <property type="nucleotide sequence ID" value="NZ_BJYO01000009.1"/>
</dbReference>
<comment type="caution">
    <text evidence="1">The sequence shown here is derived from an EMBL/GenBank/DDBJ whole genome shotgun (WGS) entry which is preliminary data.</text>
</comment>
<dbReference type="KEGG" id="wso:WSWS_01444"/>
<reference evidence="1 2" key="1">
    <citation type="submission" date="2018-07" db="EMBL/GenBank/DDBJ databases">
        <title>Genomic Encyclopedia of Type Strains, Phase III (KMG-III): the genomes of soil and plant-associated and newly described type strains.</title>
        <authorList>
            <person name="Whitman W."/>
        </authorList>
    </citation>
    <scope>NUCLEOTIDE SEQUENCE [LARGE SCALE GENOMIC DNA]</scope>
    <source>
        <strain evidence="1 2">CECT 7031</strain>
    </source>
</reference>